<evidence type="ECO:0000313" key="12">
    <source>
        <dbReference type="EMBL" id="MEY8444589.1"/>
    </source>
</evidence>
<dbReference type="PANTHER" id="PTHR39321:SF3">
    <property type="entry name" value="PHOSPHOPANTETHEINE ADENYLYLTRANSFERASE"/>
    <property type="match status" value="1"/>
</dbReference>
<evidence type="ECO:0000313" key="13">
    <source>
        <dbReference type="Proteomes" id="UP001565283"/>
    </source>
</evidence>
<dbReference type="NCBIfam" id="TIGR00482">
    <property type="entry name" value="nicotinate (nicotinamide) nucleotide adenylyltransferase"/>
    <property type="match status" value="1"/>
</dbReference>
<evidence type="ECO:0000256" key="10">
    <source>
        <dbReference type="HAMAP-Rule" id="MF_00244"/>
    </source>
</evidence>
<dbReference type="HAMAP" id="MF_00244">
    <property type="entry name" value="NaMN_adenylyltr"/>
    <property type="match status" value="1"/>
</dbReference>
<evidence type="ECO:0000256" key="3">
    <source>
        <dbReference type="ARBA" id="ARBA00022642"/>
    </source>
</evidence>
<dbReference type="InterPro" id="IPR005248">
    <property type="entry name" value="NadD/NMNAT"/>
</dbReference>
<comment type="similarity">
    <text evidence="10">Belongs to the NadD family.</text>
</comment>
<keyword evidence="4 10" id="KW-0808">Transferase</keyword>
<comment type="function">
    <text evidence="1 10">Catalyzes the reversible adenylation of nicotinate mononucleotide (NaMN) to nicotinic acid adenine dinucleotide (NaAD).</text>
</comment>
<evidence type="ECO:0000256" key="8">
    <source>
        <dbReference type="ARBA" id="ARBA00023027"/>
    </source>
</evidence>
<dbReference type="RefSeq" id="WP_369948932.1">
    <property type="nucleotide sequence ID" value="NZ_JBCLSH010000079.1"/>
</dbReference>
<protein>
    <recommendedName>
        <fullName evidence="10">Probable nicotinate-nucleotide adenylyltransferase</fullName>
        <ecNumber evidence="10">2.7.7.18</ecNumber>
    </recommendedName>
    <alternativeName>
        <fullName evidence="10">Deamido-NAD(+) diphosphorylase</fullName>
    </alternativeName>
    <alternativeName>
        <fullName evidence="10">Deamido-NAD(+) pyrophosphorylase</fullName>
    </alternativeName>
    <alternativeName>
        <fullName evidence="10">Nicotinate mononucleotide adenylyltransferase</fullName>
        <shortName evidence="10">NaMN adenylyltransferase</shortName>
    </alternativeName>
</protein>
<evidence type="ECO:0000259" key="11">
    <source>
        <dbReference type="Pfam" id="PF01467"/>
    </source>
</evidence>
<dbReference type="Gene3D" id="3.40.50.620">
    <property type="entry name" value="HUPs"/>
    <property type="match status" value="1"/>
</dbReference>
<gene>
    <name evidence="10" type="primary">nadD</name>
    <name evidence="12" type="ORF">AALA52_10190</name>
</gene>
<dbReference type="EC" id="2.7.7.18" evidence="10"/>
<dbReference type="InterPro" id="IPR004821">
    <property type="entry name" value="Cyt_trans-like"/>
</dbReference>
<dbReference type="CDD" id="cd02165">
    <property type="entry name" value="NMNAT"/>
    <property type="match status" value="1"/>
</dbReference>
<reference evidence="12 13" key="1">
    <citation type="submission" date="2024-03" db="EMBL/GenBank/DDBJ databases">
        <title>Mouse gut bacterial collection (mGBC) of GemPharmatech.</title>
        <authorList>
            <person name="He Y."/>
            <person name="Dong L."/>
            <person name="Wu D."/>
            <person name="Gao X."/>
            <person name="Lin Z."/>
        </authorList>
    </citation>
    <scope>NUCLEOTIDE SEQUENCE [LARGE SCALE GENOMIC DNA]</scope>
    <source>
        <strain evidence="12 13">61-15</strain>
    </source>
</reference>
<dbReference type="NCBIfam" id="NF000841">
    <property type="entry name" value="PRK00071.1-4"/>
    <property type="match status" value="1"/>
</dbReference>
<evidence type="ECO:0000256" key="2">
    <source>
        <dbReference type="ARBA" id="ARBA00005019"/>
    </source>
</evidence>
<comment type="caution">
    <text evidence="12">The sequence shown here is derived from an EMBL/GenBank/DDBJ whole genome shotgun (WGS) entry which is preliminary data.</text>
</comment>
<dbReference type="GO" id="GO:0004515">
    <property type="term" value="F:nicotinate-nucleotide adenylyltransferase activity"/>
    <property type="evidence" value="ECO:0007669"/>
    <property type="project" value="UniProtKB-EC"/>
</dbReference>
<dbReference type="Proteomes" id="UP001565283">
    <property type="component" value="Unassembled WGS sequence"/>
</dbReference>
<evidence type="ECO:0000256" key="5">
    <source>
        <dbReference type="ARBA" id="ARBA00022695"/>
    </source>
</evidence>
<feature type="domain" description="Cytidyltransferase-like" evidence="11">
    <location>
        <begin position="12"/>
        <end position="167"/>
    </location>
</feature>
<sequence>MSEKTKRNKIGILGGNFNPVHFTHLMMADQAAQRLKLDKVWLMPEALPPHVDEKRTISAKHRVNMLELAIADNPRLALELGEVERGGKSYTYDTMKLLTQDYPDTDFYFIIGGDMVEYLPKWYKIETLLDLVQFVAVQRSASPIESPYPVQWLDLPLSSVSSTSLRKMFKEGIEPAYLMPQKVIDYIQKNKLYLEG</sequence>
<keyword evidence="8 10" id="KW-0520">NAD</keyword>
<dbReference type="InterPro" id="IPR014729">
    <property type="entry name" value="Rossmann-like_a/b/a_fold"/>
</dbReference>
<proteinExistence type="inferred from homology"/>
<keyword evidence="7 10" id="KW-0067">ATP-binding</keyword>
<evidence type="ECO:0000256" key="1">
    <source>
        <dbReference type="ARBA" id="ARBA00002324"/>
    </source>
</evidence>
<evidence type="ECO:0000256" key="7">
    <source>
        <dbReference type="ARBA" id="ARBA00022840"/>
    </source>
</evidence>
<keyword evidence="13" id="KW-1185">Reference proteome</keyword>
<evidence type="ECO:0000256" key="9">
    <source>
        <dbReference type="ARBA" id="ARBA00048721"/>
    </source>
</evidence>
<dbReference type="PANTHER" id="PTHR39321">
    <property type="entry name" value="NICOTINATE-NUCLEOTIDE ADENYLYLTRANSFERASE-RELATED"/>
    <property type="match status" value="1"/>
</dbReference>
<name>A0ABV4D6W1_9LACT</name>
<comment type="pathway">
    <text evidence="2 10">Cofactor biosynthesis; NAD(+) biosynthesis; deamido-NAD(+) from nicotinate D-ribonucleotide: step 1/1.</text>
</comment>
<comment type="catalytic activity">
    <reaction evidence="9 10">
        <text>nicotinate beta-D-ribonucleotide + ATP + H(+) = deamido-NAD(+) + diphosphate</text>
        <dbReference type="Rhea" id="RHEA:22860"/>
        <dbReference type="ChEBI" id="CHEBI:15378"/>
        <dbReference type="ChEBI" id="CHEBI:30616"/>
        <dbReference type="ChEBI" id="CHEBI:33019"/>
        <dbReference type="ChEBI" id="CHEBI:57502"/>
        <dbReference type="ChEBI" id="CHEBI:58437"/>
        <dbReference type="EC" id="2.7.7.18"/>
    </reaction>
</comment>
<dbReference type="Pfam" id="PF01467">
    <property type="entry name" value="CTP_transf_like"/>
    <property type="match status" value="1"/>
</dbReference>
<organism evidence="12 13">
    <name type="scientific">Lactococcus ileimucosae</name>
    <dbReference type="NCBI Taxonomy" id="2941329"/>
    <lineage>
        <taxon>Bacteria</taxon>
        <taxon>Bacillati</taxon>
        <taxon>Bacillota</taxon>
        <taxon>Bacilli</taxon>
        <taxon>Lactobacillales</taxon>
        <taxon>Streptococcaceae</taxon>
        <taxon>Lactococcus</taxon>
    </lineage>
</organism>
<dbReference type="SUPFAM" id="SSF52374">
    <property type="entry name" value="Nucleotidylyl transferase"/>
    <property type="match status" value="1"/>
</dbReference>
<keyword evidence="6 10" id="KW-0547">Nucleotide-binding</keyword>
<dbReference type="NCBIfam" id="NF000840">
    <property type="entry name" value="PRK00071.1-3"/>
    <property type="match status" value="1"/>
</dbReference>
<evidence type="ECO:0000256" key="6">
    <source>
        <dbReference type="ARBA" id="ARBA00022741"/>
    </source>
</evidence>
<keyword evidence="3 10" id="KW-0662">Pyridine nucleotide biosynthesis</keyword>
<dbReference type="EMBL" id="JBCLSH010000079">
    <property type="protein sequence ID" value="MEY8444589.1"/>
    <property type="molecule type" value="Genomic_DNA"/>
</dbReference>
<evidence type="ECO:0000256" key="4">
    <source>
        <dbReference type="ARBA" id="ARBA00022679"/>
    </source>
</evidence>
<keyword evidence="5 10" id="KW-0548">Nucleotidyltransferase</keyword>
<accession>A0ABV4D6W1</accession>